<dbReference type="InterPro" id="IPR001272">
    <property type="entry name" value="PEP_carboxykinase_ATP"/>
</dbReference>
<feature type="binding site" evidence="10">
    <location>
        <position position="208"/>
    </location>
    <ligand>
        <name>Mn(2+)</name>
        <dbReference type="ChEBI" id="CHEBI:29035"/>
    </ligand>
</feature>
<dbReference type="GO" id="GO:0006094">
    <property type="term" value="P:gluconeogenesis"/>
    <property type="evidence" value="ECO:0007669"/>
    <property type="project" value="UniProtKB-UniRule"/>
</dbReference>
<keyword evidence="4 10" id="KW-0312">Gluconeogenesis</keyword>
<comment type="caution">
    <text evidence="10">Lacks conserved residue(s) required for the propagation of feature annotation.</text>
</comment>
<dbReference type="SUPFAM" id="SSF53795">
    <property type="entry name" value="PEP carboxykinase-like"/>
    <property type="match status" value="1"/>
</dbReference>
<proteinExistence type="inferred from homology"/>
<dbReference type="InterPro" id="IPR013035">
    <property type="entry name" value="PEP_carboxykinase_C"/>
</dbReference>
<dbReference type="GO" id="GO:0005524">
    <property type="term" value="F:ATP binding"/>
    <property type="evidence" value="ECO:0007669"/>
    <property type="project" value="UniProtKB-UniRule"/>
</dbReference>
<feature type="binding site" evidence="10">
    <location>
        <begin position="454"/>
        <end position="455"/>
    </location>
    <ligand>
        <name>ATP</name>
        <dbReference type="ChEBI" id="CHEBI:30616"/>
    </ligand>
</feature>
<keyword evidence="11" id="KW-0670">Pyruvate</keyword>
<evidence type="ECO:0000256" key="6">
    <source>
        <dbReference type="ARBA" id="ARBA00022793"/>
    </source>
</evidence>
<evidence type="ECO:0000256" key="8">
    <source>
        <dbReference type="ARBA" id="ARBA00023239"/>
    </source>
</evidence>
<keyword evidence="10" id="KW-0464">Manganese</keyword>
<keyword evidence="6 10" id="KW-0210">Decarboxylase</keyword>
<keyword evidence="8 10" id="KW-0456">Lyase</keyword>
<accession>A0A2X3KTM3</accession>
<dbReference type="UniPathway" id="UPA00138"/>
<dbReference type="Pfam" id="PF01293">
    <property type="entry name" value="PEPCK_ATP"/>
    <property type="match status" value="1"/>
</dbReference>
<evidence type="ECO:0000256" key="4">
    <source>
        <dbReference type="ARBA" id="ARBA00022432"/>
    </source>
</evidence>
<comment type="subcellular location">
    <subcellularLocation>
        <location evidence="10">Cytoplasm</location>
    </subcellularLocation>
</comment>
<feature type="binding site" evidence="10">
    <location>
        <position position="264"/>
    </location>
    <ligand>
        <name>Mn(2+)</name>
        <dbReference type="ChEBI" id="CHEBI:29035"/>
    </ligand>
</feature>
<dbReference type="PANTHER" id="PTHR30031">
    <property type="entry name" value="PHOSPHOENOLPYRUVATE CARBOXYKINASE ATP"/>
    <property type="match status" value="1"/>
</dbReference>
<gene>
    <name evidence="10 11" type="primary">pckA</name>
    <name evidence="11" type="ORF">BARAN1_0003</name>
</gene>
<dbReference type="PIRSF" id="PIRSF006294">
    <property type="entry name" value="PEP_crbxkin"/>
    <property type="match status" value="1"/>
</dbReference>
<dbReference type="GO" id="GO:0004612">
    <property type="term" value="F:phosphoenolpyruvate carboxykinase (ATP) activity"/>
    <property type="evidence" value="ECO:0007669"/>
    <property type="project" value="UniProtKB-UniRule"/>
</dbReference>
<keyword evidence="7 10" id="KW-0067">ATP-binding</keyword>
<dbReference type="PANTHER" id="PTHR30031:SF0">
    <property type="entry name" value="PHOSPHOENOLPYRUVATE CARBOXYKINASE (ATP)"/>
    <property type="match status" value="1"/>
</dbReference>
<feature type="binding site" evidence="10">
    <location>
        <position position="53"/>
    </location>
    <ligand>
        <name>substrate</name>
    </ligand>
</feature>
<dbReference type="RefSeq" id="WP_122030312.1">
    <property type="nucleotide sequence ID" value="NZ_LS483254.1"/>
</dbReference>
<feature type="binding site" evidence="10">
    <location>
        <position position="208"/>
    </location>
    <ligand>
        <name>ATP</name>
        <dbReference type="ChEBI" id="CHEBI:30616"/>
    </ligand>
</feature>
<comment type="similarity">
    <text evidence="2 10">Belongs to the phosphoenolpyruvate carboxykinase (ATP) family.</text>
</comment>
<comment type="catalytic activity">
    <reaction evidence="9 10">
        <text>oxaloacetate + ATP = phosphoenolpyruvate + ADP + CO2</text>
        <dbReference type="Rhea" id="RHEA:18617"/>
        <dbReference type="ChEBI" id="CHEBI:16452"/>
        <dbReference type="ChEBI" id="CHEBI:16526"/>
        <dbReference type="ChEBI" id="CHEBI:30616"/>
        <dbReference type="ChEBI" id="CHEBI:58702"/>
        <dbReference type="ChEBI" id="CHEBI:456216"/>
        <dbReference type="EC" id="4.1.1.49"/>
    </reaction>
</comment>
<dbReference type="OrthoDB" id="9806325at2"/>
<organism evidence="11 12">
    <name type="scientific">Candidatus Bipolaricaulis anaerobius</name>
    <dbReference type="NCBI Taxonomy" id="2026885"/>
    <lineage>
        <taxon>Bacteria</taxon>
        <taxon>Candidatus Bipolaricaulota</taxon>
        <taxon>Candidatus Bipolaricaulia</taxon>
        <taxon>Candidatus Bipolaricaulales</taxon>
        <taxon>Candidatus Bipolaricaulaceae</taxon>
        <taxon>Candidatus Bipolaricaulis</taxon>
    </lineage>
</organism>
<feature type="binding site" evidence="10">
    <location>
        <position position="460"/>
    </location>
    <ligand>
        <name>ATP</name>
        <dbReference type="ChEBI" id="CHEBI:30616"/>
    </ligand>
</feature>
<dbReference type="Proteomes" id="UP000249818">
    <property type="component" value="Chromosome BARAN1"/>
</dbReference>
<feature type="binding site" evidence="10">
    <location>
        <position position="227"/>
    </location>
    <ligand>
        <name>Mn(2+)</name>
        <dbReference type="ChEBI" id="CHEBI:29035"/>
    </ligand>
</feature>
<feature type="binding site" evidence="10">
    <location>
        <position position="202"/>
    </location>
    <ligand>
        <name>substrate</name>
    </ligand>
</feature>
<evidence type="ECO:0000256" key="9">
    <source>
        <dbReference type="ARBA" id="ARBA00047371"/>
    </source>
</evidence>
<dbReference type="EC" id="4.1.1.49" evidence="3 10"/>
<evidence type="ECO:0000256" key="5">
    <source>
        <dbReference type="ARBA" id="ARBA00022741"/>
    </source>
</evidence>
<dbReference type="GO" id="GO:0046872">
    <property type="term" value="F:metal ion binding"/>
    <property type="evidence" value="ECO:0007669"/>
    <property type="project" value="UniProtKB-KW"/>
</dbReference>
<dbReference type="Gene3D" id="3.90.228.20">
    <property type="match status" value="1"/>
</dbReference>
<feature type="binding site" evidence="10">
    <location>
        <position position="227"/>
    </location>
    <ligand>
        <name>ATP</name>
        <dbReference type="ChEBI" id="CHEBI:30616"/>
    </ligand>
</feature>
<evidence type="ECO:0000256" key="2">
    <source>
        <dbReference type="ARBA" id="ARBA00006052"/>
    </source>
</evidence>
<dbReference type="GO" id="GO:0016301">
    <property type="term" value="F:kinase activity"/>
    <property type="evidence" value="ECO:0007669"/>
    <property type="project" value="UniProtKB-KW"/>
</dbReference>
<keyword evidence="5 10" id="KW-0547">Nucleotide-binding</keyword>
<evidence type="ECO:0000313" key="11">
    <source>
        <dbReference type="EMBL" id="SQD92028.1"/>
    </source>
</evidence>
<comment type="cofactor">
    <cofactor evidence="10">
        <name>Mn(2+)</name>
        <dbReference type="ChEBI" id="CHEBI:29035"/>
    </cofactor>
    <text evidence="10">Binds 1 Mn(2+) ion per subunit.</text>
</comment>
<sequence length="547" mass="60355">MDINREVERLVGARASVNPSRPTLVQEAIAHREALVSVSGALATWTSPESTGRRPQDTYIVDRPEIHDEVDWTSPYCIPMAPATFELLASDAVATLAAKPRLFLMERALGADPACALPVRLLTDRALTALFADNMFRPLPTGIERSPFADRPFTLLALPYNKLDPRKYAGRLRNDPDKGRPSDLAVVMDFALRVGIVYGSAYLGSVKKLLFTVMNFLLPPLGILPLHGAANVGADGRSALFLGLSGTGKTSLSSDPERALLGDDEHGWSEEGIFNFEWGCYAKMIGIDPAKEPDIYGAVMHEAPPEDHGAIVENAFITPDGRFDFHDRRLTENSRASYPLSFIHNSDPTGRAGHPTVMVFLTADANGVLPPIARLEPDQAKLWFLMGYTSKLAGTETGVAEPGSTFSRFFGAPFMPRLPHAYTDLLGEYLDRYKTRTWLVNTGWSGGPYREGSRIDIRLTRAMVRAALSGELDRAKFTLDERFHLWVPTTCPGVPEEILRPEATWKDRGAYSRRADLLAHDFAREFEKSFGSLSINPRVAAQCPGRR</sequence>
<keyword evidence="11" id="KW-0418">Kinase</keyword>
<reference evidence="12" key="1">
    <citation type="submission" date="2018-05" db="EMBL/GenBank/DDBJ databases">
        <authorList>
            <person name="Hao L."/>
        </authorList>
    </citation>
    <scope>NUCLEOTIDE SEQUENCE [LARGE SCALE GENOMIC DNA]</scope>
</reference>
<dbReference type="SUPFAM" id="SSF68923">
    <property type="entry name" value="PEP carboxykinase N-terminal domain"/>
    <property type="match status" value="1"/>
</dbReference>
<dbReference type="GO" id="GO:0005829">
    <property type="term" value="C:cytosol"/>
    <property type="evidence" value="ECO:0007669"/>
    <property type="project" value="TreeGrafter"/>
</dbReference>
<dbReference type="Gene3D" id="2.170.8.10">
    <property type="entry name" value="Phosphoenolpyruvate Carboxykinase, domain 2"/>
    <property type="match status" value="1"/>
</dbReference>
<keyword evidence="10" id="KW-0479">Metal-binding</keyword>
<comment type="pathway">
    <text evidence="1 10">Carbohydrate biosynthesis; gluconeogenesis.</text>
</comment>
<feature type="binding site" evidence="10">
    <location>
        <position position="292"/>
    </location>
    <ligand>
        <name>ATP</name>
        <dbReference type="ChEBI" id="CHEBI:30616"/>
    </ligand>
</feature>
<keyword evidence="11" id="KW-0808">Transferase</keyword>
<dbReference type="AlphaFoldDB" id="A0A2X3KTM3"/>
<evidence type="ECO:0000256" key="1">
    <source>
        <dbReference type="ARBA" id="ARBA00004742"/>
    </source>
</evidence>
<dbReference type="Gene3D" id="3.40.449.10">
    <property type="entry name" value="Phosphoenolpyruvate Carboxykinase, domain 1"/>
    <property type="match status" value="1"/>
</dbReference>
<evidence type="ECO:0000313" key="12">
    <source>
        <dbReference type="Proteomes" id="UP000249818"/>
    </source>
</evidence>
<dbReference type="InterPro" id="IPR008210">
    <property type="entry name" value="PEP_carboxykinase_N"/>
</dbReference>
<feature type="binding site" evidence="10">
    <location>
        <position position="335"/>
    </location>
    <ligand>
        <name>substrate</name>
    </ligand>
</feature>
<keyword evidence="12" id="KW-1185">Reference proteome</keyword>
<evidence type="ECO:0000256" key="10">
    <source>
        <dbReference type="HAMAP-Rule" id="MF_00453"/>
    </source>
</evidence>
<evidence type="ECO:0000256" key="3">
    <source>
        <dbReference type="ARBA" id="ARBA00012363"/>
    </source>
</evidence>
<keyword evidence="10" id="KW-0963">Cytoplasm</keyword>
<evidence type="ECO:0000256" key="7">
    <source>
        <dbReference type="ARBA" id="ARBA00022840"/>
    </source>
</evidence>
<name>A0A2X3KTM3_9BACT</name>
<feature type="binding site" evidence="10">
    <location>
        <position position="335"/>
    </location>
    <ligand>
        <name>ATP</name>
        <dbReference type="ChEBI" id="CHEBI:30616"/>
    </ligand>
</feature>
<dbReference type="EMBL" id="LS483254">
    <property type="protein sequence ID" value="SQD92028.1"/>
    <property type="molecule type" value="Genomic_DNA"/>
</dbReference>
<dbReference type="KEGG" id="bana:BARAN1_0003"/>
<feature type="binding site" evidence="10">
    <location>
        <position position="208"/>
    </location>
    <ligand>
        <name>substrate</name>
    </ligand>
</feature>
<dbReference type="HAMAP" id="MF_00453">
    <property type="entry name" value="PEPCK_ATP"/>
    <property type="match status" value="1"/>
</dbReference>
<comment type="function">
    <text evidence="10">Involved in the gluconeogenesis. Catalyzes the conversion of oxaloacetate (OAA) to phosphoenolpyruvate (PEP) through direct phosphoryl transfer between the nucleoside triphosphate and OAA.</text>
</comment>
<protein>
    <recommendedName>
        <fullName evidence="3 10">Phosphoenolpyruvate carboxykinase (ATP)</fullName>
        <shortName evidence="10">PCK</shortName>
        <shortName evidence="10">PEP carboxykinase</shortName>
        <shortName evidence="10">PEPCK</shortName>
        <ecNumber evidence="3 10">4.1.1.49</ecNumber>
    </recommendedName>
</protein>